<proteinExistence type="predicted"/>
<sequence>MPAPVIPHRFPDRRAAGRALAWALSQYADRPRLQVLALPRGGVPVAYEVAQALAAPLDVLLVRKLGVPGQPELAMGAIAEQGARVLNHDIIADLGIPPHVIEEITALEQAEIARRARAYRGQRPPPELHDKTVIIVDDGLATGATMHAAVNCVRLQQPRWITVAVPVASTESVRHLRTVADDVVAVLAVEPFYALSYWYDDFRQTSDDEVRRLLQASLPASAVPYEEGA</sequence>
<keyword evidence="3" id="KW-1185">Reference proteome</keyword>
<dbReference type="Proteomes" id="UP000078287">
    <property type="component" value="Unassembled WGS sequence"/>
</dbReference>
<evidence type="ECO:0000313" key="3">
    <source>
        <dbReference type="Proteomes" id="UP000078287"/>
    </source>
</evidence>
<dbReference type="OrthoDB" id="9810066at2"/>
<protein>
    <submittedName>
        <fullName evidence="2">Phosphoribosyl transferase</fullName>
    </submittedName>
</protein>
<dbReference type="CDD" id="cd06223">
    <property type="entry name" value="PRTases_typeI"/>
    <property type="match status" value="1"/>
</dbReference>
<comment type="caution">
    <text evidence="2">The sequence shown here is derived from an EMBL/GenBank/DDBJ whole genome shotgun (WGS) entry which is preliminary data.</text>
</comment>
<reference evidence="2 3" key="1">
    <citation type="submission" date="2016-04" db="EMBL/GenBank/DDBJ databases">
        <title>Chloroflexus islandicus sp. nov., a thermophilic filamentous anoxygenic phototrophic bacterium from geyser Strokkur (Iceland).</title>
        <authorList>
            <person name="Gaisin V.A."/>
            <person name="Kalashnikov A.M."/>
            <person name="Sukhacheva M.V."/>
            <person name="Grouzdev D.S."/>
            <person name="Ivanov T.M."/>
            <person name="Kuznetsov B."/>
            <person name="Gorlenko V.M."/>
        </authorList>
    </citation>
    <scope>NUCLEOTIDE SEQUENCE [LARGE SCALE GENOMIC DNA]</scope>
    <source>
        <strain evidence="3">isl-2</strain>
    </source>
</reference>
<dbReference type="EMBL" id="LWQS01000084">
    <property type="protein sequence ID" value="OAN42150.1"/>
    <property type="molecule type" value="Genomic_DNA"/>
</dbReference>
<keyword evidence="2" id="KW-0808">Transferase</keyword>
<dbReference type="InterPro" id="IPR029057">
    <property type="entry name" value="PRTase-like"/>
</dbReference>
<accession>A0A178M248</accession>
<dbReference type="Gene3D" id="3.40.50.2020">
    <property type="match status" value="1"/>
</dbReference>
<dbReference type="InterPro" id="IPR000836">
    <property type="entry name" value="PRTase_dom"/>
</dbReference>
<dbReference type="STRING" id="1707952.A6A03_18730"/>
<gene>
    <name evidence="2" type="ORF">A6A03_18730</name>
</gene>
<dbReference type="RefSeq" id="WP_066790526.1">
    <property type="nucleotide sequence ID" value="NZ_LWQS01000084.1"/>
</dbReference>
<name>A0A178M248_9CHLR</name>
<dbReference type="SUPFAM" id="SSF53271">
    <property type="entry name" value="PRTase-like"/>
    <property type="match status" value="1"/>
</dbReference>
<organism evidence="2 3">
    <name type="scientific">Chloroflexus islandicus</name>
    <dbReference type="NCBI Taxonomy" id="1707952"/>
    <lineage>
        <taxon>Bacteria</taxon>
        <taxon>Bacillati</taxon>
        <taxon>Chloroflexota</taxon>
        <taxon>Chloroflexia</taxon>
        <taxon>Chloroflexales</taxon>
        <taxon>Chloroflexineae</taxon>
        <taxon>Chloroflexaceae</taxon>
        <taxon>Chloroflexus</taxon>
    </lineage>
</organism>
<evidence type="ECO:0000259" key="1">
    <source>
        <dbReference type="Pfam" id="PF00156"/>
    </source>
</evidence>
<dbReference type="Pfam" id="PF00156">
    <property type="entry name" value="Pribosyltran"/>
    <property type="match status" value="1"/>
</dbReference>
<dbReference type="Gene3D" id="3.30.1310.20">
    <property type="entry name" value="PRTase-like"/>
    <property type="match status" value="1"/>
</dbReference>
<feature type="domain" description="Phosphoribosyltransferase" evidence="1">
    <location>
        <begin position="15"/>
        <end position="183"/>
    </location>
</feature>
<dbReference type="GO" id="GO:0016740">
    <property type="term" value="F:transferase activity"/>
    <property type="evidence" value="ECO:0007669"/>
    <property type="project" value="UniProtKB-KW"/>
</dbReference>
<evidence type="ECO:0000313" key="2">
    <source>
        <dbReference type="EMBL" id="OAN42150.1"/>
    </source>
</evidence>
<dbReference type="AlphaFoldDB" id="A0A178M248"/>